<dbReference type="Pfam" id="PF00582">
    <property type="entry name" value="Usp"/>
    <property type="match status" value="2"/>
</dbReference>
<dbReference type="Proteomes" id="UP000596742">
    <property type="component" value="Unassembled WGS sequence"/>
</dbReference>
<name>A0A8B6GGW1_MYTGA</name>
<comment type="caution">
    <text evidence="2">The sequence shown here is derived from an EMBL/GenBank/DDBJ whole genome shotgun (WGS) entry which is preliminary data.</text>
</comment>
<organism evidence="2 3">
    <name type="scientific">Mytilus galloprovincialis</name>
    <name type="common">Mediterranean mussel</name>
    <dbReference type="NCBI Taxonomy" id="29158"/>
    <lineage>
        <taxon>Eukaryota</taxon>
        <taxon>Metazoa</taxon>
        <taxon>Spiralia</taxon>
        <taxon>Lophotrochozoa</taxon>
        <taxon>Mollusca</taxon>
        <taxon>Bivalvia</taxon>
        <taxon>Autobranchia</taxon>
        <taxon>Pteriomorphia</taxon>
        <taxon>Mytilida</taxon>
        <taxon>Mytiloidea</taxon>
        <taxon>Mytilidae</taxon>
        <taxon>Mytilinae</taxon>
        <taxon>Mytilus</taxon>
    </lineage>
</organism>
<feature type="domain" description="UspA" evidence="1">
    <location>
        <begin position="101"/>
        <end position="169"/>
    </location>
</feature>
<keyword evidence="3" id="KW-1185">Reference proteome</keyword>
<feature type="domain" description="UspA" evidence="1">
    <location>
        <begin position="255"/>
        <end position="352"/>
    </location>
</feature>
<proteinExistence type="predicted"/>
<gene>
    <name evidence="2" type="ORF">MGAL_10B083683</name>
</gene>
<dbReference type="PRINTS" id="PR01438">
    <property type="entry name" value="UNVRSLSTRESS"/>
</dbReference>
<dbReference type="InterPro" id="IPR014729">
    <property type="entry name" value="Rossmann-like_a/b/a_fold"/>
</dbReference>
<dbReference type="Gene3D" id="3.40.50.620">
    <property type="entry name" value="HUPs"/>
    <property type="match status" value="2"/>
</dbReference>
<reference evidence="2" key="1">
    <citation type="submission" date="2018-11" db="EMBL/GenBank/DDBJ databases">
        <authorList>
            <person name="Alioto T."/>
            <person name="Alioto T."/>
        </authorList>
    </citation>
    <scope>NUCLEOTIDE SEQUENCE</scope>
</reference>
<dbReference type="InterPro" id="IPR006015">
    <property type="entry name" value="Universal_stress_UspA"/>
</dbReference>
<dbReference type="AlphaFoldDB" id="A0A8B6GGW1"/>
<sequence>MASVDQGTTNEGKRIIVIAMDGSVHAKYALTWYKDNVHKTHDHVVLVYTVELGTKLESTKWVYLSKMPNWKWREFPHPQCRKGFVSKINQHMQMGKNEKFFLKSKKIAGEVKAVHSKNPGEGIIQTAKDEGAAMIVTGSRGLGAIRRTILGSVSDYILHHSVVPVAVCKVCKEGTILEKSRSGLKVTYDWYLDHIHKDDDNITMLYSVEFTHSAQVTSWMYGYLDQIHKDDDNVVMVNSVEFHDVLHSSQWYYAPYAFDRDTLANLLDQEAQTLRHKLEEYAQMMRETKVHGTVKSIHAERPGEGIVKAAEEAHADLVIVGSRGHGKVRRTLLGSVSDYVLHHSHVPVIVCRHKDDHHHHGHHDKEHTEEHKH</sequence>
<evidence type="ECO:0000313" key="2">
    <source>
        <dbReference type="EMBL" id="VDI63636.1"/>
    </source>
</evidence>
<dbReference type="PANTHER" id="PTHR46989">
    <property type="entry name" value="USP DOMAIN-CONTAINING PROTEIN"/>
    <property type="match status" value="1"/>
</dbReference>
<evidence type="ECO:0000259" key="1">
    <source>
        <dbReference type="Pfam" id="PF00582"/>
    </source>
</evidence>
<dbReference type="InterPro" id="IPR006016">
    <property type="entry name" value="UspA"/>
</dbReference>
<dbReference type="CDD" id="cd23659">
    <property type="entry name" value="USP_At3g01520-like"/>
    <property type="match status" value="2"/>
</dbReference>
<dbReference type="SUPFAM" id="SSF52402">
    <property type="entry name" value="Adenine nucleotide alpha hydrolases-like"/>
    <property type="match status" value="2"/>
</dbReference>
<evidence type="ECO:0000313" key="3">
    <source>
        <dbReference type="Proteomes" id="UP000596742"/>
    </source>
</evidence>
<dbReference type="PANTHER" id="PTHR46989:SF3">
    <property type="entry name" value="USPA DOMAIN-CONTAINING PROTEIN"/>
    <property type="match status" value="1"/>
</dbReference>
<dbReference type="EMBL" id="UYJE01008407">
    <property type="protein sequence ID" value="VDI63636.1"/>
    <property type="molecule type" value="Genomic_DNA"/>
</dbReference>
<accession>A0A8B6GGW1</accession>
<dbReference type="OrthoDB" id="843225at2759"/>
<protein>
    <recommendedName>
        <fullName evidence="1">UspA domain-containing protein</fullName>
    </recommendedName>
</protein>